<feature type="non-terminal residue" evidence="2">
    <location>
        <position position="230"/>
    </location>
</feature>
<sequence>MNDATAEIVTLIELQSHQNNAVSELRRAMSSLRLVESYLNQGEILLRALRRNMKPEIPHIQPTTPFNVTFQETNSPPISPLLLPSRLLTAPSAAPPRPPKSVHRQATNTLEDRTLSDEEKDKLCDLPQIQETKRARPLRRIRARIPPPSITDSLKAEIEAAGLSIHQGETVPVRPAPSSPTVKSTMFLVIEDGVATKHHLSNPLTRNRRQAKKEKHVLRRVMHWVLRHDL</sequence>
<dbReference type="EMBL" id="JAUEPR010000020">
    <property type="protein sequence ID" value="KAK0476356.1"/>
    <property type="molecule type" value="Genomic_DNA"/>
</dbReference>
<keyword evidence="3" id="KW-1185">Reference proteome</keyword>
<dbReference type="AlphaFoldDB" id="A0AA39P2H9"/>
<reference evidence="2" key="1">
    <citation type="submission" date="2023-06" db="EMBL/GenBank/DDBJ databases">
        <authorList>
            <consortium name="Lawrence Berkeley National Laboratory"/>
            <person name="Ahrendt S."/>
            <person name="Sahu N."/>
            <person name="Indic B."/>
            <person name="Wong-Bajracharya J."/>
            <person name="Merenyi Z."/>
            <person name="Ke H.-M."/>
            <person name="Monk M."/>
            <person name="Kocsube S."/>
            <person name="Drula E."/>
            <person name="Lipzen A."/>
            <person name="Balint B."/>
            <person name="Henrissat B."/>
            <person name="Andreopoulos B."/>
            <person name="Martin F.M."/>
            <person name="Harder C.B."/>
            <person name="Rigling D."/>
            <person name="Ford K.L."/>
            <person name="Foster G.D."/>
            <person name="Pangilinan J."/>
            <person name="Papanicolaou A."/>
            <person name="Barry K."/>
            <person name="LaButti K."/>
            <person name="Viragh M."/>
            <person name="Koriabine M."/>
            <person name="Yan M."/>
            <person name="Riley R."/>
            <person name="Champramary S."/>
            <person name="Plett K.L."/>
            <person name="Tsai I.J."/>
            <person name="Slot J."/>
            <person name="Sipos G."/>
            <person name="Plett J."/>
            <person name="Nagy L.G."/>
            <person name="Grigoriev I.V."/>
        </authorList>
    </citation>
    <scope>NUCLEOTIDE SEQUENCE</scope>
    <source>
        <strain evidence="2">ICMP 16352</strain>
    </source>
</reference>
<evidence type="ECO:0000313" key="2">
    <source>
        <dbReference type="EMBL" id="KAK0476356.1"/>
    </source>
</evidence>
<organism evidence="2 3">
    <name type="scientific">Armillaria novae-zelandiae</name>
    <dbReference type="NCBI Taxonomy" id="153914"/>
    <lineage>
        <taxon>Eukaryota</taxon>
        <taxon>Fungi</taxon>
        <taxon>Dikarya</taxon>
        <taxon>Basidiomycota</taxon>
        <taxon>Agaricomycotina</taxon>
        <taxon>Agaricomycetes</taxon>
        <taxon>Agaricomycetidae</taxon>
        <taxon>Agaricales</taxon>
        <taxon>Marasmiineae</taxon>
        <taxon>Physalacriaceae</taxon>
        <taxon>Armillaria</taxon>
    </lineage>
</organism>
<dbReference type="Proteomes" id="UP001175227">
    <property type="component" value="Unassembled WGS sequence"/>
</dbReference>
<proteinExistence type="predicted"/>
<comment type="caution">
    <text evidence="2">The sequence shown here is derived from an EMBL/GenBank/DDBJ whole genome shotgun (WGS) entry which is preliminary data.</text>
</comment>
<gene>
    <name evidence="2" type="ORF">IW261DRAFT_1609566</name>
</gene>
<evidence type="ECO:0000313" key="3">
    <source>
        <dbReference type="Proteomes" id="UP001175227"/>
    </source>
</evidence>
<evidence type="ECO:0000256" key="1">
    <source>
        <dbReference type="SAM" id="MobiDB-lite"/>
    </source>
</evidence>
<accession>A0AA39P2H9</accession>
<protein>
    <submittedName>
        <fullName evidence="2">Uncharacterized protein</fullName>
    </submittedName>
</protein>
<name>A0AA39P2H9_9AGAR</name>
<feature type="region of interest" description="Disordered" evidence="1">
    <location>
        <begin position="89"/>
        <end position="115"/>
    </location>
</feature>